<dbReference type="Pfam" id="PF00004">
    <property type="entry name" value="AAA"/>
    <property type="match status" value="1"/>
</dbReference>
<dbReference type="SUPFAM" id="SSF52540">
    <property type="entry name" value="P-loop containing nucleoside triphosphate hydrolases"/>
    <property type="match status" value="2"/>
</dbReference>
<evidence type="ECO:0000256" key="3">
    <source>
        <dbReference type="ARBA" id="ARBA00022741"/>
    </source>
</evidence>
<gene>
    <name evidence="8" type="ORF">B1B_17304</name>
</gene>
<dbReference type="InterPro" id="IPR001270">
    <property type="entry name" value="ClpA/B"/>
</dbReference>
<dbReference type="PANTHER" id="PTHR11638:SF18">
    <property type="entry name" value="HEAT SHOCK PROTEIN 104"/>
    <property type="match status" value="1"/>
</dbReference>
<dbReference type="EMBL" id="AUZY01011541">
    <property type="protein sequence ID" value="EQD34309.1"/>
    <property type="molecule type" value="Genomic_DNA"/>
</dbReference>
<dbReference type="CDD" id="cd19499">
    <property type="entry name" value="RecA-like_ClpB_Hsp104-like"/>
    <property type="match status" value="1"/>
</dbReference>
<reference evidence="8" key="2">
    <citation type="journal article" date="2014" name="ISME J.">
        <title>Microbial stratification in low pH oxic and suboxic macroscopic growths along an acid mine drainage.</title>
        <authorList>
            <person name="Mendez-Garcia C."/>
            <person name="Mesa V."/>
            <person name="Sprenger R.R."/>
            <person name="Richter M."/>
            <person name="Diez M.S."/>
            <person name="Solano J."/>
            <person name="Bargiela R."/>
            <person name="Golyshina O.V."/>
            <person name="Manteca A."/>
            <person name="Ramos J.L."/>
            <person name="Gallego J.R."/>
            <person name="Llorente I."/>
            <person name="Martins Dos Santos V.A."/>
            <person name="Jensen O.N."/>
            <person name="Pelaez A.I."/>
            <person name="Sanchez J."/>
            <person name="Ferrer M."/>
        </authorList>
    </citation>
    <scope>NUCLEOTIDE SEQUENCE</scope>
</reference>
<evidence type="ECO:0000256" key="2">
    <source>
        <dbReference type="ARBA" id="ARBA00022737"/>
    </source>
</evidence>
<keyword evidence="6" id="KW-0175">Coiled coil</keyword>
<dbReference type="InterPro" id="IPR017730">
    <property type="entry name" value="Chaperonin_ClpB"/>
</dbReference>
<dbReference type="FunFam" id="3.40.50.300:FF:000120">
    <property type="entry name" value="ATP-dependent chaperone ClpB"/>
    <property type="match status" value="1"/>
</dbReference>
<evidence type="ECO:0000256" key="5">
    <source>
        <dbReference type="ARBA" id="ARBA00023186"/>
    </source>
</evidence>
<dbReference type="PRINTS" id="PR00300">
    <property type="entry name" value="CLPPROTEASEA"/>
</dbReference>
<dbReference type="GO" id="GO:0042026">
    <property type="term" value="P:protein refolding"/>
    <property type="evidence" value="ECO:0007669"/>
    <property type="project" value="InterPro"/>
</dbReference>
<dbReference type="SUPFAM" id="SSF81923">
    <property type="entry name" value="Double Clp-N motif"/>
    <property type="match status" value="1"/>
</dbReference>
<feature type="coiled-coil region" evidence="6">
    <location>
        <begin position="412"/>
        <end position="461"/>
    </location>
</feature>
<dbReference type="PROSITE" id="PS51903">
    <property type="entry name" value="CLP_R"/>
    <property type="match status" value="1"/>
</dbReference>
<dbReference type="InterPro" id="IPR003959">
    <property type="entry name" value="ATPase_AAA_core"/>
</dbReference>
<accession>T0ZZP0</accession>
<dbReference type="AlphaFoldDB" id="T0ZZP0"/>
<dbReference type="SMART" id="SM00382">
    <property type="entry name" value="AAA"/>
    <property type="match status" value="2"/>
</dbReference>
<protein>
    <submittedName>
        <fullName evidence="8">Protein disaggregation chaperone</fullName>
    </submittedName>
</protein>
<dbReference type="InterPro" id="IPR041546">
    <property type="entry name" value="ClpA/ClpB_AAA_lid"/>
</dbReference>
<dbReference type="Gene3D" id="3.40.50.300">
    <property type="entry name" value="P-loop containing nucleotide triphosphate hydrolases"/>
    <property type="match status" value="3"/>
</dbReference>
<dbReference type="InterPro" id="IPR018368">
    <property type="entry name" value="ClpA/B_CS1"/>
</dbReference>
<dbReference type="SMART" id="SM01086">
    <property type="entry name" value="ClpB_D2-small"/>
    <property type="match status" value="1"/>
</dbReference>
<dbReference type="InterPro" id="IPR003593">
    <property type="entry name" value="AAA+_ATPase"/>
</dbReference>
<evidence type="ECO:0000256" key="1">
    <source>
        <dbReference type="ARBA" id="ARBA00008675"/>
    </source>
</evidence>
<dbReference type="InterPro" id="IPR036628">
    <property type="entry name" value="Clp_N_dom_sf"/>
</dbReference>
<dbReference type="InterPro" id="IPR019489">
    <property type="entry name" value="Clp_ATPase_C"/>
</dbReference>
<dbReference type="PROSITE" id="PS00871">
    <property type="entry name" value="CLPAB_2"/>
    <property type="match status" value="1"/>
</dbReference>
<evidence type="ECO:0000313" key="8">
    <source>
        <dbReference type="EMBL" id="EQD34309.1"/>
    </source>
</evidence>
<dbReference type="Pfam" id="PF02861">
    <property type="entry name" value="Clp_N"/>
    <property type="match status" value="1"/>
</dbReference>
<dbReference type="InterPro" id="IPR050130">
    <property type="entry name" value="ClpA_ClpB"/>
</dbReference>
<dbReference type="NCBIfam" id="TIGR03346">
    <property type="entry name" value="chaperone_ClpB"/>
    <property type="match status" value="1"/>
</dbReference>
<dbReference type="GO" id="GO:0005737">
    <property type="term" value="C:cytoplasm"/>
    <property type="evidence" value="ECO:0007669"/>
    <property type="project" value="InterPro"/>
</dbReference>
<dbReference type="Pfam" id="PF07724">
    <property type="entry name" value="AAA_2"/>
    <property type="match status" value="1"/>
</dbReference>
<dbReference type="FunFam" id="3.40.50.300:FF:000025">
    <property type="entry name" value="ATP-dependent Clp protease subunit"/>
    <property type="match status" value="1"/>
</dbReference>
<name>T0ZZP0_9ZZZZ</name>
<dbReference type="Gene3D" id="1.10.8.60">
    <property type="match status" value="1"/>
</dbReference>
<dbReference type="InterPro" id="IPR004176">
    <property type="entry name" value="Clp_R_N"/>
</dbReference>
<dbReference type="CDD" id="cd00009">
    <property type="entry name" value="AAA"/>
    <property type="match status" value="1"/>
</dbReference>
<organism evidence="8">
    <name type="scientific">mine drainage metagenome</name>
    <dbReference type="NCBI Taxonomy" id="410659"/>
    <lineage>
        <taxon>unclassified sequences</taxon>
        <taxon>metagenomes</taxon>
        <taxon>ecological metagenomes</taxon>
    </lineage>
</organism>
<dbReference type="FunFam" id="3.40.50.300:FF:000010">
    <property type="entry name" value="Chaperone clpB 1, putative"/>
    <property type="match status" value="1"/>
</dbReference>
<reference evidence="8" key="1">
    <citation type="submission" date="2013-08" db="EMBL/GenBank/DDBJ databases">
        <authorList>
            <person name="Mendez C."/>
            <person name="Richter M."/>
            <person name="Ferrer M."/>
            <person name="Sanchez J."/>
        </authorList>
    </citation>
    <scope>NUCLEOTIDE SEQUENCE</scope>
</reference>
<evidence type="ECO:0000256" key="6">
    <source>
        <dbReference type="SAM" id="Coils"/>
    </source>
</evidence>
<keyword evidence="3" id="KW-0547">Nucleotide-binding</keyword>
<comment type="caution">
    <text evidence="8">The sequence shown here is derived from an EMBL/GenBank/DDBJ whole genome shotgun (WGS) entry which is preliminary data.</text>
</comment>
<dbReference type="GO" id="GO:0016887">
    <property type="term" value="F:ATP hydrolysis activity"/>
    <property type="evidence" value="ECO:0007669"/>
    <property type="project" value="InterPro"/>
</dbReference>
<dbReference type="Pfam" id="PF10431">
    <property type="entry name" value="ClpB_D2-small"/>
    <property type="match status" value="1"/>
</dbReference>
<dbReference type="Gene3D" id="1.10.1780.10">
    <property type="entry name" value="Clp, N-terminal domain"/>
    <property type="match status" value="1"/>
</dbReference>
<dbReference type="Pfam" id="PF17871">
    <property type="entry name" value="AAA_lid_9"/>
    <property type="match status" value="1"/>
</dbReference>
<feature type="domain" description="Clp R" evidence="7">
    <location>
        <begin position="3"/>
        <end position="146"/>
    </location>
</feature>
<comment type="similarity">
    <text evidence="1">Belongs to the ClpA/ClpB family.</text>
</comment>
<evidence type="ECO:0000256" key="4">
    <source>
        <dbReference type="ARBA" id="ARBA00022840"/>
    </source>
</evidence>
<dbReference type="InterPro" id="IPR027417">
    <property type="entry name" value="P-loop_NTPase"/>
</dbReference>
<dbReference type="PROSITE" id="PS00870">
    <property type="entry name" value="CLPAB_1"/>
    <property type="match status" value="1"/>
</dbReference>
<dbReference type="GO" id="GO:0034605">
    <property type="term" value="P:cellular response to heat"/>
    <property type="evidence" value="ECO:0007669"/>
    <property type="project" value="TreeGrafter"/>
</dbReference>
<evidence type="ECO:0000259" key="7">
    <source>
        <dbReference type="PROSITE" id="PS51903"/>
    </source>
</evidence>
<keyword evidence="5" id="KW-0143">Chaperone</keyword>
<proteinExistence type="inferred from homology"/>
<dbReference type="PANTHER" id="PTHR11638">
    <property type="entry name" value="ATP-DEPENDENT CLP PROTEASE"/>
    <property type="match status" value="1"/>
</dbReference>
<keyword evidence="2" id="KW-0677">Repeat</keyword>
<dbReference type="InterPro" id="IPR028299">
    <property type="entry name" value="ClpA/B_CS2"/>
</dbReference>
<dbReference type="GO" id="GO:0005524">
    <property type="term" value="F:ATP binding"/>
    <property type="evidence" value="ECO:0007669"/>
    <property type="project" value="UniProtKB-KW"/>
</dbReference>
<keyword evidence="4" id="KW-0067">ATP-binding</keyword>
<sequence>MRFEKLTTSFQDAMADAQSLAAGQDHASIEPAHLLLAFLRQEHGTVRSLLEQSGGQLPVIETGLTRLLSRLPVAQGNAGEIHLSSDLNRLLNIADKLAQKRKDGFIASELFLLALIDDRDPAGDLLRQAGVDRSALERTIQTLRGGTTVDQPGAEEQRQALARYTIDLTTRAEQGKLDPVIGRDDEIRRVIQILQRRTKNNPILIGEPGVGKTAIAEGLAQRMVNGDVPESMKHKRLLVLDLPALVAGSKFRGEFEERLKAILKDIAQLEGRIVLFIDEIHTLVGAGKTEGAMDASNMLKPALARGELHCIGATTLDEYRQHIERDAALERRFQKVMIQEPGVADTIAILRGLKEKYEIHHGVEITDSAIVAAATLSHRYITDRQLPDKAIDLIDEAASRIRTEIESKPEAMDRLERRLIQLRIEQEALAKEHDEASHERRQKLVGEIEQLQRSYSDLEEIWKAEKGRLQSEVAIQDQLDRARVDLEAARRSGDWARMSELQYGKIRELEKSLEKARQEPKSGFRLLRTRVTENEVAEVISRWTGIPVARMLEGEREKLLNMESALRKRVVGQDEAVQAVSDAIRLARAGLSDPDRPMGSFLFLGPTGVGKTELSKALATFLFDSEKALIRIDMSEFMESHAVARLIGAPPGYVGYDEGGYLTEAVRRKPYSVILFDEVEKAHSNIFNIFLQILDDGRLTDGQGRTVDFRNTIIIMTSNLGSHIIQESLGGPQNYDSMKQAVLEIVKQHFKPELINRIDELVVFHPLDPKQIHAIVEIQIDVVMQRLAKQQLTLEIDRDSIEHLAQIGYDPAYGARPLRRVIQSELEKQLARGILAGVFYPVVIGSKCILFLIT</sequence>